<dbReference type="Proteomes" id="UP001320706">
    <property type="component" value="Unassembled WGS sequence"/>
</dbReference>
<evidence type="ECO:0000313" key="1">
    <source>
        <dbReference type="EMBL" id="KAK8192569.1"/>
    </source>
</evidence>
<accession>A0ACC3S2K6</accession>
<name>A0ACC3S2K6_9PEZI</name>
<organism evidence="1 2">
    <name type="scientific">Zalaria obscura</name>
    <dbReference type="NCBI Taxonomy" id="2024903"/>
    <lineage>
        <taxon>Eukaryota</taxon>
        <taxon>Fungi</taxon>
        <taxon>Dikarya</taxon>
        <taxon>Ascomycota</taxon>
        <taxon>Pezizomycotina</taxon>
        <taxon>Dothideomycetes</taxon>
        <taxon>Dothideomycetidae</taxon>
        <taxon>Dothideales</taxon>
        <taxon>Zalariaceae</taxon>
        <taxon>Zalaria</taxon>
    </lineage>
</organism>
<evidence type="ECO:0000313" key="2">
    <source>
        <dbReference type="Proteomes" id="UP001320706"/>
    </source>
</evidence>
<dbReference type="EMBL" id="JAMKPW020000044">
    <property type="protein sequence ID" value="KAK8192569.1"/>
    <property type="molecule type" value="Genomic_DNA"/>
</dbReference>
<reference evidence="1" key="1">
    <citation type="submission" date="2024-02" db="EMBL/GenBank/DDBJ databases">
        <title>Metagenome Assembled Genome of Zalaria obscura JY119.</title>
        <authorList>
            <person name="Vighnesh L."/>
            <person name="Jagadeeshwari U."/>
            <person name="Venkata Ramana C."/>
            <person name="Sasikala C."/>
        </authorList>
    </citation>
    <scope>NUCLEOTIDE SEQUENCE</scope>
    <source>
        <strain evidence="1">JY119</strain>
    </source>
</reference>
<protein>
    <submittedName>
        <fullName evidence="1">Uncharacterized protein</fullName>
    </submittedName>
</protein>
<gene>
    <name evidence="1" type="ORF">M8818_007739</name>
</gene>
<comment type="caution">
    <text evidence="1">The sequence shown here is derived from an EMBL/GenBank/DDBJ whole genome shotgun (WGS) entry which is preliminary data.</text>
</comment>
<keyword evidence="2" id="KW-1185">Reference proteome</keyword>
<sequence>MRGRLRGDCGSGRDLVKIWMTEWDFGFACFMVRPNHVTVIGGTSRQQAVNLEPDLEPSGWDRVSPQMVGQKDVGQVPEYTVWLGEVEAANVGPWDTSMFACFRPSEEVRRTRYPRPEYRSWRRAPSSTLTGSGYPQALSEASLTPCLENVVNASPLTFLAPLSITFQQG</sequence>
<proteinExistence type="predicted"/>